<reference evidence="9" key="1">
    <citation type="journal article" date="2015" name="MBio">
        <title>Genome-Resolved Metagenomic Analysis Reveals Roles for Candidate Phyla and Other Microbial Community Members in Biogeochemical Transformations in Oil Reservoirs.</title>
        <authorList>
            <person name="Hu P."/>
            <person name="Tom L."/>
            <person name="Singh A."/>
            <person name="Thomas B.C."/>
            <person name="Baker B.J."/>
            <person name="Piceno Y.M."/>
            <person name="Andersen G.L."/>
            <person name="Banfield J.F."/>
        </authorList>
    </citation>
    <scope>NUCLEOTIDE SEQUENCE [LARGE SCALE GENOMIC DNA]</scope>
</reference>
<comment type="cofactor">
    <cofactor evidence="7">
        <name>Zn(2+)</name>
        <dbReference type="ChEBI" id="CHEBI:29105"/>
    </cofactor>
    <text evidence="7">Binds 1 zinc ion per subunit.</text>
</comment>
<dbReference type="InterPro" id="IPR036390">
    <property type="entry name" value="WH_DNA-bd_sf"/>
</dbReference>
<dbReference type="GO" id="GO:1900376">
    <property type="term" value="P:regulation of secondary metabolite biosynthetic process"/>
    <property type="evidence" value="ECO:0007669"/>
    <property type="project" value="TreeGrafter"/>
</dbReference>
<feature type="binding site" evidence="7">
    <location>
        <position position="160"/>
    </location>
    <ligand>
        <name>Zn(2+)</name>
        <dbReference type="ChEBI" id="CHEBI:29105"/>
    </ligand>
</feature>
<feature type="binding site" evidence="7">
    <location>
        <position position="123"/>
    </location>
    <ligand>
        <name>Zn(2+)</name>
        <dbReference type="ChEBI" id="CHEBI:29105"/>
    </ligand>
</feature>
<dbReference type="EMBL" id="LGGX01000029">
    <property type="protein sequence ID" value="KUK86080.1"/>
    <property type="molecule type" value="Genomic_DNA"/>
</dbReference>
<comment type="similarity">
    <text evidence="1">Belongs to the Fur family.</text>
</comment>
<evidence type="ECO:0000313" key="9">
    <source>
        <dbReference type="Proteomes" id="UP000053467"/>
    </source>
</evidence>
<dbReference type="Pfam" id="PF01475">
    <property type="entry name" value="FUR"/>
    <property type="match status" value="1"/>
</dbReference>
<evidence type="ECO:0000313" key="8">
    <source>
        <dbReference type="EMBL" id="KUK86080.1"/>
    </source>
</evidence>
<dbReference type="GO" id="GO:0003700">
    <property type="term" value="F:DNA-binding transcription factor activity"/>
    <property type="evidence" value="ECO:0007669"/>
    <property type="project" value="InterPro"/>
</dbReference>
<comment type="caution">
    <text evidence="8">The sequence shown here is derived from an EMBL/GenBank/DDBJ whole genome shotgun (WGS) entry which is preliminary data.</text>
</comment>
<evidence type="ECO:0000256" key="7">
    <source>
        <dbReference type="PIRSR" id="PIRSR602481-1"/>
    </source>
</evidence>
<keyword evidence="4" id="KW-0805">Transcription regulation</keyword>
<dbReference type="PANTHER" id="PTHR33202">
    <property type="entry name" value="ZINC UPTAKE REGULATION PROTEIN"/>
    <property type="match status" value="1"/>
</dbReference>
<dbReference type="SUPFAM" id="SSF46785">
    <property type="entry name" value="Winged helix' DNA-binding domain"/>
    <property type="match status" value="1"/>
</dbReference>
<feature type="binding site" evidence="7">
    <location>
        <position position="163"/>
    </location>
    <ligand>
        <name>Zn(2+)</name>
        <dbReference type="ChEBI" id="CHEBI:29105"/>
    </ligand>
</feature>
<accession>A0A117M5W9</accession>
<evidence type="ECO:0000256" key="6">
    <source>
        <dbReference type="ARBA" id="ARBA00023163"/>
    </source>
</evidence>
<dbReference type="GO" id="GO:0045892">
    <property type="term" value="P:negative regulation of DNA-templated transcription"/>
    <property type="evidence" value="ECO:0007669"/>
    <property type="project" value="TreeGrafter"/>
</dbReference>
<evidence type="ECO:0000256" key="2">
    <source>
        <dbReference type="ARBA" id="ARBA00022491"/>
    </source>
</evidence>
<keyword evidence="3 7" id="KW-0862">Zinc</keyword>
<evidence type="ECO:0000256" key="1">
    <source>
        <dbReference type="ARBA" id="ARBA00007957"/>
    </source>
</evidence>
<dbReference type="Gene3D" id="3.30.1490.190">
    <property type="match status" value="1"/>
</dbReference>
<sequence length="177" mass="20874">MTNSNLYYIVIIIYIDLNEGRQKDRLDKIVSYCKERLENKGFKITPQRMSIFCFLVESKDHPSAEMVYQKVRKVFPNISFDTVNRTLLSLWEKGLIRMVESGCGPRRFDADLKKHHHFRCCNCKRIIDFDCPEYDNIKIPEDIANGCQVFRQEIILEGLCSDCLQKEEVVHKFLSKK</sequence>
<dbReference type="PANTHER" id="PTHR33202:SF8">
    <property type="entry name" value="PEROXIDE-RESPONSIVE REPRESSOR PERR"/>
    <property type="match status" value="1"/>
</dbReference>
<proteinExistence type="inferred from homology"/>
<evidence type="ECO:0000256" key="3">
    <source>
        <dbReference type="ARBA" id="ARBA00022833"/>
    </source>
</evidence>
<dbReference type="InterPro" id="IPR036388">
    <property type="entry name" value="WH-like_DNA-bd_sf"/>
</dbReference>
<dbReference type="Proteomes" id="UP000053467">
    <property type="component" value="Unassembled WGS sequence"/>
</dbReference>
<feature type="binding site" evidence="7">
    <location>
        <position position="120"/>
    </location>
    <ligand>
        <name>Zn(2+)</name>
        <dbReference type="ChEBI" id="CHEBI:29105"/>
    </ligand>
</feature>
<dbReference type="AlphaFoldDB" id="A0A117M5W9"/>
<dbReference type="Gene3D" id="1.10.10.10">
    <property type="entry name" value="Winged helix-like DNA-binding domain superfamily/Winged helix DNA-binding domain"/>
    <property type="match status" value="1"/>
</dbReference>
<dbReference type="InterPro" id="IPR043135">
    <property type="entry name" value="Fur_C"/>
</dbReference>
<keyword evidence="7" id="KW-0479">Metal-binding</keyword>
<organism evidence="8 9">
    <name type="scientific">candidate division TA06 bacterium 34_109</name>
    <dbReference type="NCBI Taxonomy" id="1635277"/>
    <lineage>
        <taxon>Bacteria</taxon>
        <taxon>Bacteria division TA06</taxon>
    </lineage>
</organism>
<name>A0A117M5W9_UNCT6</name>
<protein>
    <submittedName>
        <fullName evidence="8">Ferric uptake regulator, Fur family</fullName>
    </submittedName>
</protein>
<dbReference type="InterPro" id="IPR002481">
    <property type="entry name" value="FUR"/>
</dbReference>
<dbReference type="GO" id="GO:0008270">
    <property type="term" value="F:zinc ion binding"/>
    <property type="evidence" value="ECO:0007669"/>
    <property type="project" value="TreeGrafter"/>
</dbReference>
<keyword evidence="2" id="KW-0678">Repressor</keyword>
<keyword evidence="5" id="KW-0238">DNA-binding</keyword>
<keyword evidence="6" id="KW-0804">Transcription</keyword>
<dbReference type="CDD" id="cd07153">
    <property type="entry name" value="Fur_like"/>
    <property type="match status" value="1"/>
</dbReference>
<dbReference type="GO" id="GO:0000976">
    <property type="term" value="F:transcription cis-regulatory region binding"/>
    <property type="evidence" value="ECO:0007669"/>
    <property type="project" value="TreeGrafter"/>
</dbReference>
<evidence type="ECO:0000256" key="5">
    <source>
        <dbReference type="ARBA" id="ARBA00023125"/>
    </source>
</evidence>
<evidence type="ECO:0000256" key="4">
    <source>
        <dbReference type="ARBA" id="ARBA00023015"/>
    </source>
</evidence>
<gene>
    <name evidence="8" type="ORF">XE03_1718</name>
</gene>